<proteinExistence type="predicted"/>
<dbReference type="AlphaFoldDB" id="A0A9D2H8D9"/>
<name>A0A9D2H8D9_9FIRM</name>
<evidence type="ECO:0000313" key="1">
    <source>
        <dbReference type="EMBL" id="HJA05689.1"/>
    </source>
</evidence>
<organism evidence="1 2">
    <name type="scientific">Candidatus Mediterraneibacter pullicola</name>
    <dbReference type="NCBI Taxonomy" id="2838682"/>
    <lineage>
        <taxon>Bacteria</taxon>
        <taxon>Bacillati</taxon>
        <taxon>Bacillota</taxon>
        <taxon>Clostridia</taxon>
        <taxon>Lachnospirales</taxon>
        <taxon>Lachnospiraceae</taxon>
        <taxon>Mediterraneibacter</taxon>
    </lineage>
</organism>
<sequence>MKGNEMVQKTGKMLFVGSAVLILLSGAICIFYKHIELYTQDKQPYSGTPDVVSSRTEGDECVLIVVANAERIEDEEKFAEETVRIYEENTFYTTRFSRDQTKILKKVYMSVYLQKSDIGHGPALFTILYDTESSRTEIIE</sequence>
<accession>A0A9D2H8D9</accession>
<reference evidence="1" key="2">
    <citation type="submission" date="2021-04" db="EMBL/GenBank/DDBJ databases">
        <authorList>
            <person name="Gilroy R."/>
        </authorList>
    </citation>
    <scope>NUCLEOTIDE SEQUENCE</scope>
    <source>
        <strain evidence="1">ChiSjej2B20-11307</strain>
    </source>
</reference>
<gene>
    <name evidence="1" type="ORF">H9798_00850</name>
</gene>
<dbReference type="EMBL" id="DXAK01000003">
    <property type="protein sequence ID" value="HJA05689.1"/>
    <property type="molecule type" value="Genomic_DNA"/>
</dbReference>
<protein>
    <submittedName>
        <fullName evidence="1">Uncharacterized protein</fullName>
    </submittedName>
</protein>
<comment type="caution">
    <text evidence="1">The sequence shown here is derived from an EMBL/GenBank/DDBJ whole genome shotgun (WGS) entry which is preliminary data.</text>
</comment>
<evidence type="ECO:0000313" key="2">
    <source>
        <dbReference type="Proteomes" id="UP000824223"/>
    </source>
</evidence>
<dbReference type="Proteomes" id="UP000824223">
    <property type="component" value="Unassembled WGS sequence"/>
</dbReference>
<reference evidence="1" key="1">
    <citation type="journal article" date="2021" name="PeerJ">
        <title>Extensive microbial diversity within the chicken gut microbiome revealed by metagenomics and culture.</title>
        <authorList>
            <person name="Gilroy R."/>
            <person name="Ravi A."/>
            <person name="Getino M."/>
            <person name="Pursley I."/>
            <person name="Horton D.L."/>
            <person name="Alikhan N.F."/>
            <person name="Baker D."/>
            <person name="Gharbi K."/>
            <person name="Hall N."/>
            <person name="Watson M."/>
            <person name="Adriaenssens E.M."/>
            <person name="Foster-Nyarko E."/>
            <person name="Jarju S."/>
            <person name="Secka A."/>
            <person name="Antonio M."/>
            <person name="Oren A."/>
            <person name="Chaudhuri R.R."/>
            <person name="La Ragione R."/>
            <person name="Hildebrand F."/>
            <person name="Pallen M.J."/>
        </authorList>
    </citation>
    <scope>NUCLEOTIDE SEQUENCE</scope>
    <source>
        <strain evidence="1">ChiSjej2B20-11307</strain>
    </source>
</reference>